<dbReference type="Proteomes" id="UP000469558">
    <property type="component" value="Unassembled WGS sequence"/>
</dbReference>
<evidence type="ECO:0000256" key="1">
    <source>
        <dbReference type="SAM" id="MobiDB-lite"/>
    </source>
</evidence>
<feature type="compositionally biased region" description="Polar residues" evidence="1">
    <location>
        <begin position="669"/>
        <end position="679"/>
    </location>
</feature>
<keyword evidence="3" id="KW-1185">Reference proteome</keyword>
<feature type="compositionally biased region" description="Low complexity" evidence="1">
    <location>
        <begin position="1694"/>
        <end position="1724"/>
    </location>
</feature>
<comment type="caution">
    <text evidence="2">The sequence shown here is derived from an EMBL/GenBank/DDBJ whole genome shotgun (WGS) entry which is preliminary data.</text>
</comment>
<accession>A0A8T9CBR5</accession>
<feature type="compositionally biased region" description="Low complexity" evidence="1">
    <location>
        <begin position="1466"/>
        <end position="1476"/>
    </location>
</feature>
<evidence type="ECO:0000313" key="3">
    <source>
        <dbReference type="Proteomes" id="UP000469558"/>
    </source>
</evidence>
<feature type="region of interest" description="Disordered" evidence="1">
    <location>
        <begin position="668"/>
        <end position="697"/>
    </location>
</feature>
<feature type="compositionally biased region" description="Acidic residues" evidence="1">
    <location>
        <begin position="1596"/>
        <end position="1609"/>
    </location>
</feature>
<proteinExistence type="predicted"/>
<feature type="compositionally biased region" description="Acidic residues" evidence="1">
    <location>
        <begin position="1497"/>
        <end position="1509"/>
    </location>
</feature>
<evidence type="ECO:0000313" key="2">
    <source>
        <dbReference type="EMBL" id="TVY83215.1"/>
    </source>
</evidence>
<feature type="region of interest" description="Disordered" evidence="1">
    <location>
        <begin position="1277"/>
        <end position="1395"/>
    </location>
</feature>
<sequence length="1762" mass="185983">MAPNSRPPLTTRIRNSFEGKRSKSEVTSPVHNGFVTQDPNAFRHVIDEAINSESFQNAIAANIARILKPSIKDALDTLQPIVEAVYSHEVLLRKTNRSVEDLLTRIDTGGQTQHTIPPSPRGSDSPGTPTTPRQRKLSEASNIQDIDQFRSSLEKNNKRTVATLAELSSAVEGNNKKIAQVVDGFGDIQATLVPTKEGFDSLRSFSDTSNTNTAVMQAQLDQLKADIGLIIDAVGSDLGHNVKGISEQVGEHPALLASHSTKLDAISTDIVALKGQADVVEKIQSMSADLDALKSFMEGNIPKQDQQLSNLGSQVGSVLTAVEGHTGTLAEIKDANSSTAILEAVQKSNDSHGSHAAVLGEIKERSLAPASVSEPAHVAPGDDSGSTAVLEALKADLAALKENIETGLSSNNENITGLGSKVDNVLTAVEEHKAADQSTDILAAVQKSNDSHASHAEALEGVKSLGGEAPAAPVYDTNFAALEAQIVALQTTLHSHTGALDELKTSNPTTSTELVPTAEAGSSGDISAIITTLEAQSSLLNEIKDDVAAEILTALHDIGQSQASHSTILAEIRESDVSDEILTALHASNDSHASHTATLGELHSAVRASNDSHSAHTASLDELKTARAIEPSAPAEAGNLGALEAQIGTLVSTLEEHKATLAEIKDAATASNESHNSHAISLDEIKSRSVEPAPSSGVNLEALESQITALSTSLEEHKATLAEIKDATLASNESHVSHAASLDEIKSRAVEPVPSSGGNIEALESQIGAITTSLEEHKASLAAIHEATNVSNASHAAHAASLEELKSRSVEPVANPETGDAGPQIDSIIATLEEQNATLAAIKDTAIATHALQGSHTTALGEIIDSTTAASDFHASHAATLAEFKDTTAGLRDFHNAHAVALGEIKDGHASHAATLSDIRDATAASNESHAAHTASLAELKSIQPSETSRSAPDDLPALEEHFTNIVSTLEAQNNALAEIKEATTNPNVLSAVKQSHELLSSHTPLLESIKEGTSHEDILSHISELKSSIEESKAGVDAHGALVKDLHAETKGSHSELTQAIGALALGGAAGAGTGALASHSDDNNSAEILEEVKAVRAIVEKSSTTIDDTEEKVTSIVSQIDINHTTITTSITTLSDELKAEIDATGTQLADSVNILSGDVRSIDISSLGGAIEGCNLGFRNVAASIEALEGHVKETGSHVSILSEGVHLNEKGLEQLKEHTASTSAAVSERGDAMPEGSWFKKSGSGIPVLSRQIIHSPEPEPAEKEYNYLSPVAEEQTPTQEEMPVLDTPKEEEAVEEQVPADVEEDSVPTPVADIEPEPAPIEESVPAPNAEPEPAAIEEDDDPALVADAESEPAPYPAEHEPIAEAPEPELEAVQEQEQKFAAPEPEVEAIPEVEPVVEAAHSEIDETPEPVVEEPGLKEEATAAPEHKDIGVEEEALIPEAQEVEPVHATKEIEPEEAEAVPIEEAAPLETDLPIQDAAPIEDGISIEEAAPIEEANDPQPEDEPTHILVEKELESVENHPQAPEIEEHKPIHEEQEAVPIANAEGTQLEEDSTPTHIPEDKEVEPMDNPAPAPEILEHEPVHQEKEAMPDEEPAISEAEAADPEPILEKVIEPEALEVDPEPIQEKEIEPVAQEADPEPIREKEIEHEAPAPESEAHIEPEQVQQIDEDIEPPMPIQEPSEHMEIGAEAPTPEEPSTPLESASTSAFASPTSPSFPASGGGKKGKKGKKEKKEKKGKGKKEKVPFSMDGEEPEED</sequence>
<feature type="compositionally biased region" description="Basic residues" evidence="1">
    <location>
        <begin position="1729"/>
        <end position="1747"/>
    </location>
</feature>
<dbReference type="OrthoDB" id="3563205at2759"/>
<feature type="compositionally biased region" description="Polar residues" evidence="1">
    <location>
        <begin position="505"/>
        <end position="514"/>
    </location>
</feature>
<feature type="region of interest" description="Disordered" evidence="1">
    <location>
        <begin position="499"/>
        <end position="518"/>
    </location>
</feature>
<name>A0A8T9CBR5_9HELO</name>
<feature type="compositionally biased region" description="Basic and acidic residues" evidence="1">
    <location>
        <begin position="1421"/>
        <end position="1437"/>
    </location>
</feature>
<feature type="compositionally biased region" description="Basic and acidic residues" evidence="1">
    <location>
        <begin position="1645"/>
        <end position="1667"/>
    </location>
</feature>
<gene>
    <name evidence="2" type="ORF">LSUE1_G005009</name>
</gene>
<feature type="region of interest" description="Disordered" evidence="1">
    <location>
        <begin position="1223"/>
        <end position="1243"/>
    </location>
</feature>
<organism evidence="2 3">
    <name type="scientific">Lachnellula suecica</name>
    <dbReference type="NCBI Taxonomy" id="602035"/>
    <lineage>
        <taxon>Eukaryota</taxon>
        <taxon>Fungi</taxon>
        <taxon>Dikarya</taxon>
        <taxon>Ascomycota</taxon>
        <taxon>Pezizomycotina</taxon>
        <taxon>Leotiomycetes</taxon>
        <taxon>Helotiales</taxon>
        <taxon>Lachnaceae</taxon>
        <taxon>Lachnellula</taxon>
    </lineage>
</organism>
<feature type="compositionally biased region" description="Low complexity" evidence="1">
    <location>
        <begin position="1326"/>
        <end position="1340"/>
    </location>
</feature>
<feature type="compositionally biased region" description="Low complexity" evidence="1">
    <location>
        <begin position="1381"/>
        <end position="1390"/>
    </location>
</feature>
<feature type="region of interest" description="Disordered" evidence="1">
    <location>
        <begin position="1408"/>
        <end position="1762"/>
    </location>
</feature>
<feature type="compositionally biased region" description="Basic and acidic residues" evidence="1">
    <location>
        <begin position="1510"/>
        <end position="1524"/>
    </location>
</feature>
<reference evidence="2 3" key="1">
    <citation type="submission" date="2018-05" db="EMBL/GenBank/DDBJ databases">
        <title>Genome sequencing and assembly of the regulated plant pathogen Lachnellula willkommii and related sister species for the development of diagnostic species identification markers.</title>
        <authorList>
            <person name="Giroux E."/>
            <person name="Bilodeau G."/>
        </authorList>
    </citation>
    <scope>NUCLEOTIDE SEQUENCE [LARGE SCALE GENOMIC DNA]</scope>
    <source>
        <strain evidence="2 3">CBS 268.59</strain>
    </source>
</reference>
<protein>
    <submittedName>
        <fullName evidence="2">Uncharacterized protein</fullName>
    </submittedName>
</protein>
<feature type="compositionally biased region" description="Basic and acidic residues" evidence="1">
    <location>
        <begin position="1532"/>
        <end position="1542"/>
    </location>
</feature>
<feature type="compositionally biased region" description="Basic and acidic residues" evidence="1">
    <location>
        <begin position="1582"/>
        <end position="1595"/>
    </location>
</feature>
<feature type="region of interest" description="Disordered" evidence="1">
    <location>
        <begin position="106"/>
        <end position="138"/>
    </location>
</feature>
<dbReference type="EMBL" id="QGMK01000217">
    <property type="protein sequence ID" value="TVY83215.1"/>
    <property type="molecule type" value="Genomic_DNA"/>
</dbReference>